<dbReference type="EMBL" id="CCEJ010000014">
    <property type="protein sequence ID" value="CDR35162.1"/>
    <property type="molecule type" value="Genomic_DNA"/>
</dbReference>
<evidence type="ECO:0000313" key="2">
    <source>
        <dbReference type="Proteomes" id="UP000031552"/>
    </source>
</evidence>
<dbReference type="eggNOG" id="COG3391">
    <property type="taxonomic scope" value="Bacteria"/>
</dbReference>
<accession>A0A090D0T6</accession>
<reference evidence="1" key="1">
    <citation type="submission" date="2013-12" db="EMBL/GenBank/DDBJ databases">
        <authorList>
            <person name="Linke B."/>
        </authorList>
    </citation>
    <scope>NUCLEOTIDE SEQUENCE [LARGE SCALE GENOMIC DNA]</scope>
    <source>
        <strain evidence="1">CRIB-18</strain>
    </source>
</reference>
<reference evidence="1" key="2">
    <citation type="submission" date="2014-09" db="EMBL/GenBank/DDBJ databases">
        <title>Criblamydia sequanensis harbors a mega-plasmid encoding arsenite resistance.</title>
        <authorList>
            <person name="Bertelli C."/>
            <person name="Goesmann A."/>
            <person name="Greub G."/>
        </authorList>
    </citation>
    <scope>NUCLEOTIDE SEQUENCE [LARGE SCALE GENOMIC DNA]</scope>
    <source>
        <strain evidence="1">CRIB-18</strain>
    </source>
</reference>
<dbReference type="AlphaFoldDB" id="A0A090D0T6"/>
<dbReference type="InterPro" id="IPR013783">
    <property type="entry name" value="Ig-like_fold"/>
</dbReference>
<organism evidence="1 2">
    <name type="scientific">Candidatus Criblamydia sequanensis CRIB-18</name>
    <dbReference type="NCBI Taxonomy" id="1437425"/>
    <lineage>
        <taxon>Bacteria</taxon>
        <taxon>Pseudomonadati</taxon>
        <taxon>Chlamydiota</taxon>
        <taxon>Chlamydiia</taxon>
        <taxon>Parachlamydiales</taxon>
        <taxon>Candidatus Criblamydiaceae</taxon>
        <taxon>Candidatus Criblamydia</taxon>
    </lineage>
</organism>
<dbReference type="Proteomes" id="UP000031552">
    <property type="component" value="Unassembled WGS sequence"/>
</dbReference>
<keyword evidence="2" id="KW-1185">Reference proteome</keyword>
<evidence type="ECO:0000313" key="1">
    <source>
        <dbReference type="EMBL" id="CDR35162.1"/>
    </source>
</evidence>
<dbReference type="STRING" id="1437425.CSEC_2356"/>
<gene>
    <name evidence="1" type="ORF">CSEC_2356</name>
</gene>
<protein>
    <submittedName>
        <fullName evidence="1">Uncharacterized protein</fullName>
    </submittedName>
</protein>
<sequence>MLSPKLIEAVLNKIISNFRLFILAIGCLINGSPLKAEPFAWSPSSIIDTSTNLSLDNVTNCQDPLHNRVFAAWVDLVTDVPLYSIYSNGSWSSPAFIDPSMNSEGLRCVYLCYDSQNDRIFAAWNDINNNNYPTYSIYYNESWSAPSVISVNIPVGGGDVFLCYNPVEDQVFATWIGDTGSPIYSIHSSNSWSAPALISSTSYVSLNVYTCFRSTQNEIVATWADVTNGGIPTYSIYNGSSWSSTGTIGVAGDADNVFVSYNNLEDIVMATWVDIGDNGVPTYSIYNGTSWSSPLMIDSESIIGAFTTLFTCYDSLHNQFFAAWPGEPNCSPVYSIYNNGFWSPKAYINIEPPGVIGDVFLSYNPLKDQVFATWADCITSLPFYSIYQDTAPNLPLPPTDLVGLKKKNKFATQTEWFNELTWNPPLSGLTPVSYRIYRDSPANLIGVVPAAGPLIFIDNRINKQKSYTYYVTSVDIEGDQSEPYVVIIR</sequence>
<dbReference type="Gene3D" id="2.60.40.10">
    <property type="entry name" value="Immunoglobulins"/>
    <property type="match status" value="1"/>
</dbReference>
<name>A0A090D0T6_9BACT</name>
<comment type="caution">
    <text evidence="1">The sequence shown here is derived from an EMBL/GenBank/DDBJ whole genome shotgun (WGS) entry which is preliminary data.</text>
</comment>
<proteinExistence type="predicted"/>